<dbReference type="OrthoDB" id="8364552at2"/>
<keyword evidence="1" id="KW-0472">Membrane</keyword>
<gene>
    <name evidence="2" type="ORF">GBM95_09770</name>
</gene>
<comment type="caution">
    <text evidence="2">The sequence shown here is derived from an EMBL/GenBank/DDBJ whole genome shotgun (WGS) entry which is preliminary data.</text>
</comment>
<evidence type="ECO:0000313" key="3">
    <source>
        <dbReference type="Proteomes" id="UP000430564"/>
    </source>
</evidence>
<keyword evidence="1" id="KW-1133">Transmembrane helix</keyword>
<dbReference type="EMBL" id="WEHX01000089">
    <property type="protein sequence ID" value="KAB7655143.1"/>
    <property type="molecule type" value="Genomic_DNA"/>
</dbReference>
<evidence type="ECO:0000313" key="2">
    <source>
        <dbReference type="EMBL" id="KAB7655143.1"/>
    </source>
</evidence>
<reference evidence="2 3" key="1">
    <citation type="submission" date="2019-10" db="EMBL/GenBank/DDBJ databases">
        <title>Genome diversity of Sutterella seckii.</title>
        <authorList>
            <person name="Chaplin A.V."/>
            <person name="Sokolova S.R."/>
            <person name="Mosin K.A."/>
            <person name="Ivanova E.L."/>
            <person name="Kochetkova T.O."/>
            <person name="Goltsov A.Y."/>
            <person name="Trofimov D.Y."/>
            <person name="Efimov B.A."/>
        </authorList>
    </citation>
    <scope>NUCLEOTIDE SEQUENCE [LARGE SCALE GENOMIC DNA]</scope>
    <source>
        <strain evidence="2 3">ASD393</strain>
    </source>
</reference>
<evidence type="ECO:0000256" key="1">
    <source>
        <dbReference type="SAM" id="Phobius"/>
    </source>
</evidence>
<protein>
    <submittedName>
        <fullName evidence="2">Uncharacterized protein</fullName>
    </submittedName>
</protein>
<dbReference type="Proteomes" id="UP000430564">
    <property type="component" value="Unassembled WGS sequence"/>
</dbReference>
<dbReference type="AlphaFoldDB" id="A0A6I1EVR9"/>
<dbReference type="RefSeq" id="WP_152158927.1">
    <property type="nucleotide sequence ID" value="NZ_WEHX01000089.1"/>
</dbReference>
<sequence length="385" mass="41281">MLKNGLALAAMTATLAAGAFSIDWIIFDRVDYLADVRVVDPVRYSGELIDEGRYADAEEYAAFWLSLPGVAAEDRQARQVEANRLLAHEKRSELSYQAAEVAKGFLLGESEEDYGRAAGVAADFTLYGDVRDLVREASHWLSNEEVDLLIAALAGAGIGITALSFGPQAGASGTVKAGLSALKAAKRSKRVPVKLFEEAGTVLADAAKSASKAGTKAGTKEASEAAFKTLARLAPLGDLARFTEKEGARAGLEVLARSEHLADITRVIKAAEPFGENAAAALRTLGPDFVRVSEKRGAAEVKAVARFGPDAVTKLERVPAKTFLRDMRHLKAIATESIYRVIRLCLRTVEILFSVITGLISVAGFLSSVISWLRRFGKREEVRSA</sequence>
<keyword evidence="1" id="KW-0812">Transmembrane</keyword>
<name>A0A6I1EVR9_9BURK</name>
<accession>A0A6I1EVR9</accession>
<proteinExistence type="predicted"/>
<feature type="transmembrane region" description="Helical" evidence="1">
    <location>
        <begin position="351"/>
        <end position="373"/>
    </location>
</feature>
<organism evidence="2 3">
    <name type="scientific">Sutterella seckii</name>
    <dbReference type="NCBI Taxonomy" id="1944635"/>
    <lineage>
        <taxon>Bacteria</taxon>
        <taxon>Pseudomonadati</taxon>
        <taxon>Pseudomonadota</taxon>
        <taxon>Betaproteobacteria</taxon>
        <taxon>Burkholderiales</taxon>
        <taxon>Sutterellaceae</taxon>
        <taxon>Sutterella</taxon>
    </lineage>
</organism>